<dbReference type="CDD" id="cd09326">
    <property type="entry name" value="LIM_CRP_like"/>
    <property type="match status" value="1"/>
</dbReference>
<dbReference type="PANTHER" id="PTHR46074:SF5">
    <property type="entry name" value="LIM DOMAIN-CONTAINING PROTEIN C"/>
    <property type="match status" value="1"/>
</dbReference>
<evidence type="ECO:0000256" key="5">
    <source>
        <dbReference type="PROSITE-ProRule" id="PRU00125"/>
    </source>
</evidence>
<dbReference type="SMART" id="SM00132">
    <property type="entry name" value="LIM"/>
    <property type="match status" value="1"/>
</dbReference>
<dbReference type="Gene3D" id="2.10.110.10">
    <property type="entry name" value="Cysteine Rich Protein"/>
    <property type="match status" value="1"/>
</dbReference>
<keyword evidence="3 5" id="KW-0862">Zinc</keyword>
<keyword evidence="4 5" id="KW-0440">LIM domain</keyword>
<keyword evidence="1 5" id="KW-0479">Metal-binding</keyword>
<feature type="region of interest" description="Disordered" evidence="6">
    <location>
        <begin position="40"/>
        <end position="251"/>
    </location>
</feature>
<dbReference type="OrthoDB" id="8062037at2759"/>
<protein>
    <recommendedName>
        <fullName evidence="7">LIM zinc-binding domain-containing protein</fullName>
    </recommendedName>
</protein>
<feature type="compositionally biased region" description="Polar residues" evidence="6">
    <location>
        <begin position="209"/>
        <end position="220"/>
    </location>
</feature>
<evidence type="ECO:0000256" key="3">
    <source>
        <dbReference type="ARBA" id="ARBA00022833"/>
    </source>
</evidence>
<dbReference type="FunFam" id="2.10.110.10:FF:000001">
    <property type="entry name" value="Cysteine and glycine-rich protein 1"/>
    <property type="match status" value="1"/>
</dbReference>
<keyword evidence="9" id="KW-1185">Reference proteome</keyword>
<organism evidence="8 9">
    <name type="scientific">Coprinellus micaceus</name>
    <name type="common">Glistening ink-cap mushroom</name>
    <name type="synonym">Coprinus micaceus</name>
    <dbReference type="NCBI Taxonomy" id="71717"/>
    <lineage>
        <taxon>Eukaryota</taxon>
        <taxon>Fungi</taxon>
        <taxon>Dikarya</taxon>
        <taxon>Basidiomycota</taxon>
        <taxon>Agaricomycotina</taxon>
        <taxon>Agaricomycetes</taxon>
        <taxon>Agaricomycetidae</taxon>
        <taxon>Agaricales</taxon>
        <taxon>Agaricineae</taxon>
        <taxon>Psathyrellaceae</taxon>
        <taxon>Coprinellus</taxon>
    </lineage>
</organism>
<dbReference type="PANTHER" id="PTHR46074">
    <property type="entry name" value="CYSTEINE-RICH PROTEIN CRIP FAMILY MEMBER"/>
    <property type="match status" value="1"/>
</dbReference>
<accession>A0A4Y7TA44</accession>
<dbReference type="Pfam" id="PF00412">
    <property type="entry name" value="LIM"/>
    <property type="match status" value="1"/>
</dbReference>
<feature type="domain" description="LIM zinc-binding" evidence="7">
    <location>
        <begin position="293"/>
        <end position="353"/>
    </location>
</feature>
<evidence type="ECO:0000256" key="2">
    <source>
        <dbReference type="ARBA" id="ARBA00022737"/>
    </source>
</evidence>
<feature type="compositionally biased region" description="Acidic residues" evidence="6">
    <location>
        <begin position="233"/>
        <end position="243"/>
    </location>
</feature>
<sequence>MFGPAPRCPRCERAVYAAEQIVGPGRKDSYTLLEHDEENFGTKNLRHANLPYAARPRSDSADDSASSSPPTSPPRVAPINTTDGIPRLRPNRVLSPTSSNFPRPGFARNSLTISPPVTPPEEPAEGDTSIDSSREEDGSVVSASTDPTSAEGDDDESKPEVSPGDRTKAPSIPTNTGRPGLGGIPRTVPLSYDHSSHVRPSTPPRHHNSGASLGSISETGAGSPGEGKGVDELPPDCVEEPQEGIEAPAPLLRSTLTGSRYTTPLSGGEAALSGGMGAQVTGSPTRKWGGSTPQCPRCAKSVYFAEQVKAVGKTYHKHCLRCTECGTTLDSTRLRDHDEEPFCVRCYNKLYGPQGGGYALLGKAGG</sequence>
<feature type="region of interest" description="Disordered" evidence="6">
    <location>
        <begin position="267"/>
        <end position="289"/>
    </location>
</feature>
<evidence type="ECO:0000256" key="1">
    <source>
        <dbReference type="ARBA" id="ARBA00022723"/>
    </source>
</evidence>
<dbReference type="GO" id="GO:0046872">
    <property type="term" value="F:metal ion binding"/>
    <property type="evidence" value="ECO:0007669"/>
    <property type="project" value="UniProtKB-KW"/>
</dbReference>
<proteinExistence type="predicted"/>
<dbReference type="SUPFAM" id="SSF57716">
    <property type="entry name" value="Glucocorticoid receptor-like (DNA-binding domain)"/>
    <property type="match status" value="3"/>
</dbReference>
<dbReference type="Proteomes" id="UP000298030">
    <property type="component" value="Unassembled WGS sequence"/>
</dbReference>
<gene>
    <name evidence="8" type="ORF">FA13DRAFT_1755181</name>
</gene>
<dbReference type="InterPro" id="IPR001781">
    <property type="entry name" value="Znf_LIM"/>
</dbReference>
<dbReference type="STRING" id="71717.A0A4Y7TA44"/>
<dbReference type="PROSITE" id="PS50023">
    <property type="entry name" value="LIM_DOMAIN_2"/>
    <property type="match status" value="1"/>
</dbReference>
<evidence type="ECO:0000313" key="9">
    <source>
        <dbReference type="Proteomes" id="UP000298030"/>
    </source>
</evidence>
<evidence type="ECO:0000256" key="6">
    <source>
        <dbReference type="SAM" id="MobiDB-lite"/>
    </source>
</evidence>
<dbReference type="AlphaFoldDB" id="A0A4Y7TA44"/>
<dbReference type="GO" id="GO:0030695">
    <property type="term" value="F:GTPase regulator activity"/>
    <property type="evidence" value="ECO:0007669"/>
    <property type="project" value="UniProtKB-ARBA"/>
</dbReference>
<evidence type="ECO:0000259" key="7">
    <source>
        <dbReference type="PROSITE" id="PS50023"/>
    </source>
</evidence>
<keyword evidence="2" id="KW-0677">Repeat</keyword>
<reference evidence="8 9" key="1">
    <citation type="journal article" date="2019" name="Nat. Ecol. Evol.">
        <title>Megaphylogeny resolves global patterns of mushroom evolution.</title>
        <authorList>
            <person name="Varga T."/>
            <person name="Krizsan K."/>
            <person name="Foldi C."/>
            <person name="Dima B."/>
            <person name="Sanchez-Garcia M."/>
            <person name="Sanchez-Ramirez S."/>
            <person name="Szollosi G.J."/>
            <person name="Szarkandi J.G."/>
            <person name="Papp V."/>
            <person name="Albert L."/>
            <person name="Andreopoulos W."/>
            <person name="Angelini C."/>
            <person name="Antonin V."/>
            <person name="Barry K.W."/>
            <person name="Bougher N.L."/>
            <person name="Buchanan P."/>
            <person name="Buyck B."/>
            <person name="Bense V."/>
            <person name="Catcheside P."/>
            <person name="Chovatia M."/>
            <person name="Cooper J."/>
            <person name="Damon W."/>
            <person name="Desjardin D."/>
            <person name="Finy P."/>
            <person name="Geml J."/>
            <person name="Haridas S."/>
            <person name="Hughes K."/>
            <person name="Justo A."/>
            <person name="Karasinski D."/>
            <person name="Kautmanova I."/>
            <person name="Kiss B."/>
            <person name="Kocsube S."/>
            <person name="Kotiranta H."/>
            <person name="LaButti K.M."/>
            <person name="Lechner B.E."/>
            <person name="Liimatainen K."/>
            <person name="Lipzen A."/>
            <person name="Lukacs Z."/>
            <person name="Mihaltcheva S."/>
            <person name="Morgado L.N."/>
            <person name="Niskanen T."/>
            <person name="Noordeloos M.E."/>
            <person name="Ohm R.A."/>
            <person name="Ortiz-Santana B."/>
            <person name="Ovrebo C."/>
            <person name="Racz N."/>
            <person name="Riley R."/>
            <person name="Savchenko A."/>
            <person name="Shiryaev A."/>
            <person name="Soop K."/>
            <person name="Spirin V."/>
            <person name="Szebenyi C."/>
            <person name="Tomsovsky M."/>
            <person name="Tulloss R.E."/>
            <person name="Uehling J."/>
            <person name="Grigoriev I.V."/>
            <person name="Vagvolgyi C."/>
            <person name="Papp T."/>
            <person name="Martin F.M."/>
            <person name="Miettinen O."/>
            <person name="Hibbett D.S."/>
            <person name="Nagy L.G."/>
        </authorList>
    </citation>
    <scope>NUCLEOTIDE SEQUENCE [LARGE SCALE GENOMIC DNA]</scope>
    <source>
        <strain evidence="8 9">FP101781</strain>
    </source>
</reference>
<name>A0A4Y7TA44_COPMI</name>
<comment type="caution">
    <text evidence="8">The sequence shown here is derived from an EMBL/GenBank/DDBJ whole genome shotgun (WGS) entry which is preliminary data.</text>
</comment>
<evidence type="ECO:0000313" key="8">
    <source>
        <dbReference type="EMBL" id="TEB30462.1"/>
    </source>
</evidence>
<evidence type="ECO:0000256" key="4">
    <source>
        <dbReference type="ARBA" id="ARBA00023038"/>
    </source>
</evidence>
<dbReference type="PROSITE" id="PS00478">
    <property type="entry name" value="LIM_DOMAIN_1"/>
    <property type="match status" value="1"/>
</dbReference>
<dbReference type="EMBL" id="QPFP01000023">
    <property type="protein sequence ID" value="TEB30462.1"/>
    <property type="molecule type" value="Genomic_DNA"/>
</dbReference>